<feature type="compositionally biased region" description="Polar residues" evidence="1">
    <location>
        <begin position="115"/>
        <end position="124"/>
    </location>
</feature>
<gene>
    <name evidence="3" type="ORF">EX30DRAFT_362668</name>
</gene>
<feature type="compositionally biased region" description="Acidic residues" evidence="1">
    <location>
        <begin position="1069"/>
        <end position="1082"/>
    </location>
</feature>
<feature type="compositionally biased region" description="Acidic residues" evidence="1">
    <location>
        <begin position="159"/>
        <end position="168"/>
    </location>
</feature>
<dbReference type="STRING" id="341454.A0A4S2N206"/>
<feature type="compositionally biased region" description="Basic and acidic residues" evidence="1">
    <location>
        <begin position="435"/>
        <end position="449"/>
    </location>
</feature>
<feature type="compositionally biased region" description="Pro residues" evidence="1">
    <location>
        <begin position="1186"/>
        <end position="1202"/>
    </location>
</feature>
<feature type="compositionally biased region" description="Low complexity" evidence="1">
    <location>
        <begin position="1154"/>
        <end position="1166"/>
    </location>
</feature>
<feature type="compositionally biased region" description="Low complexity" evidence="1">
    <location>
        <begin position="1108"/>
        <end position="1126"/>
    </location>
</feature>
<dbReference type="OrthoDB" id="6365676at2759"/>
<organism evidence="3 4">
    <name type="scientific">Ascodesmis nigricans</name>
    <dbReference type="NCBI Taxonomy" id="341454"/>
    <lineage>
        <taxon>Eukaryota</taxon>
        <taxon>Fungi</taxon>
        <taxon>Dikarya</taxon>
        <taxon>Ascomycota</taxon>
        <taxon>Pezizomycotina</taxon>
        <taxon>Pezizomycetes</taxon>
        <taxon>Pezizales</taxon>
        <taxon>Ascodesmidaceae</taxon>
        <taxon>Ascodesmis</taxon>
    </lineage>
</organism>
<sequence>MDPPPPRIRLQVHVHTASAGQTDKPVSSFIEVAFPSASLEDLSLAITNRHRRLYPHKPPLQIYRIQDSECNDLDLSYTVADVFSDKTANKDASVVRVVQAPNHRDASIPPDSGLRSHQWQSLQRPSHPRLAGIAQERSFRRSPAGRPTQRILKSVENDMIVEDSADERDENHFGGQRGQETSPSRLSPELGEETLGRMSVQRTRSRQQEDESGDEDGALEDDMEDIHREDSGTESDQEPTRERRVQVKREPGFPATTPRAIAPVTPRTGGATITRNKAGRAVFNPTPTGSPTSGRRSSSFTQHLPHSRDIYDFPTSDDDEPGNTSYLQSLPRRKWPLTSSVRKSLSDGTPKPHGSAKKTLKTYGSAKKSLSFASAHNSPPPPPSQLQPPEVDEDGDVDMDRAPTSPGKLANSMQKPSAPTPSIEAVVNRWELEDEMQRQRMESQERSLEELASSQAVRTRSGARAKTQAEKKLELEQKKKEQEAEKARKKAEAEAEKARKKEEAEAERARKKEEAEAEKARKKAEAEAEKARKKTEAEAEKARQKAEAERIREESFQRTAAQLEKSKEFAAFVDIHPTFKPAEPSRQPSLSASASPKKRARSSLGLPVASSTPNGANSKRLRTRSPSATRSDVEMGPPAPNSSAKRSSLRKDSTIAVQKERRPSVSFAPELESSQVLPDSSFFQTTPTPAAPPRRHTPILPPAYEPRVVIHTSPKHVSPTVEEAPAKSSSKASTDESAKSSTPASNVEAPSKTPGPKKRASRKKAGAGPATVPSPNPDSSALAEESVNLKRTRRNKPKVYKSAEFIEDLDLGSDLEEDANRSVGVLQTQTDVQSQNEASPVATTPVQAEKPVTRTPILLPPSPTKKRALETAAIPAVTEENAPVVEKEKPVQNQTSNVPPKEAAVPKRTPIVPPTEASATKNTTPIVPPKEPVISKSTPIVPPKEAAVPKRTPIVPPTEASATKNTTPIVPQKEPAVSKSTPIVPPKEPSPPKRTPIVPPQDIPAPKTTSPTAPKKAAAATSPAVKISSSQTVPKDQPASKLLSGPHASSTSPPPKRTPQPCAVGPDESISEDETESSSEDEIPPRIFKKTPIEVPKDAPKPAPKAPSPAAAAPKPVPATAPSTTPIVPPKTTPAAPRIKQIPAAKPIVDVNPSSTDSFSESSSSDSDSDSPNNNPLLSFTRKSKPPPSAQKPPPSSAPPLKKPQLQKSIVSSPPPPPLSQTTITRRRLADLDAGPLPDVHDLHRGGSQPASTTASVPTKLANGKQKPVLSDSEESDDESSSEESSDDDNSSSSSDDDSDSDSSSTKPKKDKKQGIPKHKLAGQAKLAEKKKRRSTLGFGSRLIGCRRSSALGRSCEVVVELFRIYQHYHVTSAACCVMESYEECIPCGNVRWLVFAVLVLDWMEVAKARRGGEGGGNGYNLKGYCS</sequence>
<evidence type="ECO:0000313" key="4">
    <source>
        <dbReference type="Proteomes" id="UP000298138"/>
    </source>
</evidence>
<reference evidence="3 4" key="1">
    <citation type="submission" date="2019-04" db="EMBL/GenBank/DDBJ databases">
        <title>Comparative genomics and transcriptomics to analyze fruiting body development in filamentous ascomycetes.</title>
        <authorList>
            <consortium name="DOE Joint Genome Institute"/>
            <person name="Lutkenhaus R."/>
            <person name="Traeger S."/>
            <person name="Breuer J."/>
            <person name="Kuo A."/>
            <person name="Lipzen A."/>
            <person name="Pangilinan J."/>
            <person name="Dilworth D."/>
            <person name="Sandor L."/>
            <person name="Poggeler S."/>
            <person name="Barry K."/>
            <person name="Grigoriev I.V."/>
            <person name="Nowrousian M."/>
        </authorList>
    </citation>
    <scope>NUCLEOTIDE SEQUENCE [LARGE SCALE GENOMIC DNA]</scope>
    <source>
        <strain evidence="3 4">CBS 389.68</strain>
    </source>
</reference>
<feature type="region of interest" description="Disordered" evidence="1">
    <location>
        <begin position="879"/>
        <end position="1333"/>
    </location>
</feature>
<accession>A0A4S2N206</accession>
<feature type="compositionally biased region" description="Basic and acidic residues" evidence="1">
    <location>
        <begin position="467"/>
        <end position="556"/>
    </location>
</feature>
<feature type="compositionally biased region" description="Acidic residues" evidence="1">
    <location>
        <begin position="210"/>
        <end position="224"/>
    </location>
</feature>
<feature type="compositionally biased region" description="Polar residues" evidence="1">
    <location>
        <begin position="960"/>
        <end position="969"/>
    </location>
</feature>
<name>A0A4S2N206_9PEZI</name>
<evidence type="ECO:0000259" key="2">
    <source>
        <dbReference type="Pfam" id="PF10407"/>
    </source>
</evidence>
<feature type="compositionally biased region" description="Basic residues" evidence="1">
    <location>
        <begin position="755"/>
        <end position="765"/>
    </location>
</feature>
<feature type="compositionally biased region" description="Basic and acidic residues" evidence="1">
    <location>
        <begin position="649"/>
        <end position="663"/>
    </location>
</feature>
<dbReference type="EMBL" id="ML220114">
    <property type="protein sequence ID" value="TGZ83130.1"/>
    <property type="molecule type" value="Genomic_DNA"/>
</dbReference>
<feature type="compositionally biased region" description="Basic residues" evidence="1">
    <location>
        <begin position="1307"/>
        <end position="1321"/>
    </location>
</feature>
<proteinExistence type="predicted"/>
<evidence type="ECO:0000256" key="1">
    <source>
        <dbReference type="SAM" id="MobiDB-lite"/>
    </source>
</evidence>
<keyword evidence="4" id="KW-1185">Reference proteome</keyword>
<feature type="region of interest" description="Disordered" evidence="1">
    <location>
        <begin position="103"/>
        <end position="559"/>
    </location>
</feature>
<evidence type="ECO:0000313" key="3">
    <source>
        <dbReference type="EMBL" id="TGZ83130.1"/>
    </source>
</evidence>
<feature type="compositionally biased region" description="Basic residues" evidence="1">
    <location>
        <begin position="790"/>
        <end position="799"/>
    </location>
</feature>
<feature type="region of interest" description="Disordered" evidence="1">
    <location>
        <begin position="828"/>
        <end position="867"/>
    </location>
</feature>
<feature type="compositionally biased region" description="Basic and acidic residues" evidence="1">
    <location>
        <begin position="238"/>
        <end position="251"/>
    </location>
</feature>
<dbReference type="InterPro" id="IPR018844">
    <property type="entry name" value="Dnt1-like_N"/>
</dbReference>
<dbReference type="Pfam" id="PF10407">
    <property type="entry name" value="Cytokin_check_N"/>
    <property type="match status" value="1"/>
</dbReference>
<feature type="compositionally biased region" description="Polar residues" evidence="1">
    <location>
        <begin position="672"/>
        <end position="684"/>
    </location>
</feature>
<protein>
    <recommendedName>
        <fullName evidence="2">Nucleolar protein Dnt1-like N-terminal domain-containing protein</fullName>
    </recommendedName>
</protein>
<feature type="compositionally biased region" description="Polar residues" evidence="1">
    <location>
        <begin position="337"/>
        <end position="347"/>
    </location>
</feature>
<dbReference type="Proteomes" id="UP000298138">
    <property type="component" value="Unassembled WGS sequence"/>
</dbReference>
<feature type="compositionally biased region" description="Basic and acidic residues" evidence="1">
    <location>
        <begin position="1091"/>
        <end position="1100"/>
    </location>
</feature>
<feature type="compositionally biased region" description="Pro residues" evidence="1">
    <location>
        <begin position="983"/>
        <end position="1003"/>
    </location>
</feature>
<feature type="compositionally biased region" description="Polar residues" evidence="1">
    <location>
        <begin position="828"/>
        <end position="846"/>
    </location>
</feature>
<feature type="compositionally biased region" description="Low complexity" evidence="1">
    <location>
        <begin position="285"/>
        <end position="299"/>
    </location>
</feature>
<feature type="domain" description="Nucleolar protein Dnt1-like N-terminal" evidence="2">
    <location>
        <begin position="29"/>
        <end position="86"/>
    </location>
</feature>
<feature type="region of interest" description="Disordered" evidence="1">
    <location>
        <begin position="578"/>
        <end position="801"/>
    </location>
</feature>
<dbReference type="InParanoid" id="A0A4S2N206"/>
<feature type="compositionally biased region" description="Acidic residues" evidence="1">
    <location>
        <begin position="1272"/>
        <end position="1301"/>
    </location>
</feature>
<feature type="compositionally biased region" description="Low complexity" evidence="1">
    <location>
        <begin position="1004"/>
        <end position="1024"/>
    </location>
</feature>